<dbReference type="EMBL" id="LDTD01000027">
    <property type="protein sequence ID" value="KTT72288.1"/>
    <property type="molecule type" value="Genomic_DNA"/>
</dbReference>
<sequence>MLSMEASLHGGIATLLALAIALFLSEAPTRAGRYGAALAFAALLAEIAGLPFMQGWPMLNTVLQLAGSASLPLFWLFARSWFEDDFRPGVAELALALGYLGVSAAVIGGERGTHTPLHPLDGIVYVAGIALTVDALRHAWQNRATDLVEARRRARVAFVVIVTIVVLWTIGAEVAGRAFGRFAMAGIASAIGMLTGTFGLALLLFGLRHRDMFASAAPDSTLSLVIATDPSPPQEQDEPLAHALDRAMTQDRLYREPELTIGAIAARLDVPEYRVRRLVNGRFGHRNISDYLNGLRVAEVCAALADPEQADVPILTIAMDAGFGSLAVFNRSFKARLGETPSVYRRRHLETPPLSD</sequence>
<keyword evidence="4" id="KW-0812">Transmembrane</keyword>
<keyword evidence="4" id="KW-0472">Membrane</keyword>
<gene>
    <name evidence="6" type="ORF">NS319_04615</name>
</gene>
<proteinExistence type="predicted"/>
<feature type="transmembrane region" description="Helical" evidence="4">
    <location>
        <begin position="6"/>
        <end position="24"/>
    </location>
</feature>
<feature type="transmembrane region" description="Helical" evidence="4">
    <location>
        <begin position="90"/>
        <end position="108"/>
    </location>
</feature>
<comment type="caution">
    <text evidence="6">The sequence shown here is derived from an EMBL/GenBank/DDBJ whole genome shotgun (WGS) entry which is preliminary data.</text>
</comment>
<evidence type="ECO:0000256" key="4">
    <source>
        <dbReference type="SAM" id="Phobius"/>
    </source>
</evidence>
<feature type="transmembrane region" description="Helical" evidence="4">
    <location>
        <begin position="59"/>
        <end position="78"/>
    </location>
</feature>
<dbReference type="Proteomes" id="UP000072867">
    <property type="component" value="Unassembled WGS sequence"/>
</dbReference>
<keyword evidence="1" id="KW-0805">Transcription regulation</keyword>
<name>A0A147I2V2_9SPHN</name>
<dbReference type="InterPro" id="IPR018060">
    <property type="entry name" value="HTH_AraC"/>
</dbReference>
<keyword evidence="4" id="KW-1133">Transmembrane helix</keyword>
<dbReference type="PATRIC" id="fig|33051.3.peg.1879"/>
<organism evidence="6 7">
    <name type="scientific">Sphingomonas sanguinis</name>
    <dbReference type="NCBI Taxonomy" id="33051"/>
    <lineage>
        <taxon>Bacteria</taxon>
        <taxon>Pseudomonadati</taxon>
        <taxon>Pseudomonadota</taxon>
        <taxon>Alphaproteobacteria</taxon>
        <taxon>Sphingomonadales</taxon>
        <taxon>Sphingomonadaceae</taxon>
        <taxon>Sphingomonas</taxon>
    </lineage>
</organism>
<protein>
    <recommendedName>
        <fullName evidence="5">HTH araC/xylS-type domain-containing protein</fullName>
    </recommendedName>
</protein>
<dbReference type="InterPro" id="IPR009057">
    <property type="entry name" value="Homeodomain-like_sf"/>
</dbReference>
<evidence type="ECO:0000259" key="5">
    <source>
        <dbReference type="PROSITE" id="PS01124"/>
    </source>
</evidence>
<dbReference type="Gene3D" id="1.10.10.60">
    <property type="entry name" value="Homeodomain-like"/>
    <property type="match status" value="1"/>
</dbReference>
<dbReference type="STRING" id="33051.SB4_10500"/>
<accession>A0A147I2V2</accession>
<evidence type="ECO:0000313" key="7">
    <source>
        <dbReference type="Proteomes" id="UP000072867"/>
    </source>
</evidence>
<dbReference type="GO" id="GO:0043565">
    <property type="term" value="F:sequence-specific DNA binding"/>
    <property type="evidence" value="ECO:0007669"/>
    <property type="project" value="InterPro"/>
</dbReference>
<evidence type="ECO:0000256" key="2">
    <source>
        <dbReference type="ARBA" id="ARBA00023125"/>
    </source>
</evidence>
<feature type="transmembrane region" description="Helical" evidence="4">
    <location>
        <begin position="36"/>
        <end position="53"/>
    </location>
</feature>
<feature type="domain" description="HTH araC/xylS-type" evidence="5">
    <location>
        <begin position="238"/>
        <end position="347"/>
    </location>
</feature>
<dbReference type="AlphaFoldDB" id="A0A147I2V2"/>
<dbReference type="InterPro" id="IPR018062">
    <property type="entry name" value="HTH_AraC-typ_CS"/>
</dbReference>
<dbReference type="Pfam" id="PF12833">
    <property type="entry name" value="HTH_18"/>
    <property type="match status" value="1"/>
</dbReference>
<dbReference type="GO" id="GO:0003700">
    <property type="term" value="F:DNA-binding transcription factor activity"/>
    <property type="evidence" value="ECO:0007669"/>
    <property type="project" value="InterPro"/>
</dbReference>
<dbReference type="SUPFAM" id="SSF46689">
    <property type="entry name" value="Homeodomain-like"/>
    <property type="match status" value="1"/>
</dbReference>
<reference evidence="6 7" key="1">
    <citation type="journal article" date="2016" name="Front. Microbiol.">
        <title>Genomic Resource of Rice Seed Associated Bacteria.</title>
        <authorList>
            <person name="Midha S."/>
            <person name="Bansal K."/>
            <person name="Sharma S."/>
            <person name="Kumar N."/>
            <person name="Patil P.P."/>
            <person name="Chaudhry V."/>
            <person name="Patil P.B."/>
        </authorList>
    </citation>
    <scope>NUCLEOTIDE SEQUENCE [LARGE SCALE GENOMIC DNA]</scope>
    <source>
        <strain evidence="6 7">NS319</strain>
    </source>
</reference>
<dbReference type="PANTHER" id="PTHR43280:SF29">
    <property type="entry name" value="ARAC-FAMILY TRANSCRIPTIONAL REGULATOR"/>
    <property type="match status" value="1"/>
</dbReference>
<dbReference type="PROSITE" id="PS00041">
    <property type="entry name" value="HTH_ARAC_FAMILY_1"/>
    <property type="match status" value="1"/>
</dbReference>
<dbReference type="SMART" id="SM00342">
    <property type="entry name" value="HTH_ARAC"/>
    <property type="match status" value="1"/>
</dbReference>
<evidence type="ECO:0000313" key="6">
    <source>
        <dbReference type="EMBL" id="KTT72288.1"/>
    </source>
</evidence>
<feature type="transmembrane region" description="Helical" evidence="4">
    <location>
        <begin position="182"/>
        <end position="205"/>
    </location>
</feature>
<dbReference type="PANTHER" id="PTHR43280">
    <property type="entry name" value="ARAC-FAMILY TRANSCRIPTIONAL REGULATOR"/>
    <property type="match status" value="1"/>
</dbReference>
<evidence type="ECO:0000256" key="3">
    <source>
        <dbReference type="ARBA" id="ARBA00023163"/>
    </source>
</evidence>
<keyword evidence="3" id="KW-0804">Transcription</keyword>
<evidence type="ECO:0000256" key="1">
    <source>
        <dbReference type="ARBA" id="ARBA00023015"/>
    </source>
</evidence>
<feature type="transmembrane region" description="Helical" evidence="4">
    <location>
        <begin position="156"/>
        <end position="176"/>
    </location>
</feature>
<feature type="transmembrane region" description="Helical" evidence="4">
    <location>
        <begin position="120"/>
        <end position="136"/>
    </location>
</feature>
<dbReference type="PROSITE" id="PS01124">
    <property type="entry name" value="HTH_ARAC_FAMILY_2"/>
    <property type="match status" value="1"/>
</dbReference>
<keyword evidence="2" id="KW-0238">DNA-binding</keyword>